<dbReference type="InterPro" id="IPR028098">
    <property type="entry name" value="Glyco_trans_4-like_N"/>
</dbReference>
<dbReference type="Proteomes" id="UP001519295">
    <property type="component" value="Unassembled WGS sequence"/>
</dbReference>
<evidence type="ECO:0000313" key="6">
    <source>
        <dbReference type="Proteomes" id="UP001519295"/>
    </source>
</evidence>
<dbReference type="Pfam" id="PF00534">
    <property type="entry name" value="Glycos_transf_1"/>
    <property type="match status" value="1"/>
</dbReference>
<dbReference type="Pfam" id="PF13579">
    <property type="entry name" value="Glyco_trans_4_4"/>
    <property type="match status" value="1"/>
</dbReference>
<reference evidence="5 6" key="1">
    <citation type="submission" date="2021-03" db="EMBL/GenBank/DDBJ databases">
        <title>Sequencing the genomes of 1000 actinobacteria strains.</title>
        <authorList>
            <person name="Klenk H.-P."/>
        </authorList>
    </citation>
    <scope>NUCLEOTIDE SEQUENCE [LARGE SCALE GENOMIC DNA]</scope>
    <source>
        <strain evidence="5 6">DSM 45256</strain>
    </source>
</reference>
<protein>
    <submittedName>
        <fullName evidence="5">Glycosyltransferase involved in cell wall biosynthesis</fullName>
    </submittedName>
</protein>
<organism evidence="5 6">
    <name type="scientific">Pseudonocardia parietis</name>
    <dbReference type="NCBI Taxonomy" id="570936"/>
    <lineage>
        <taxon>Bacteria</taxon>
        <taxon>Bacillati</taxon>
        <taxon>Actinomycetota</taxon>
        <taxon>Actinomycetes</taxon>
        <taxon>Pseudonocardiales</taxon>
        <taxon>Pseudonocardiaceae</taxon>
        <taxon>Pseudonocardia</taxon>
    </lineage>
</organism>
<dbReference type="EMBL" id="JAGINU010000001">
    <property type="protein sequence ID" value="MBP2367911.1"/>
    <property type="molecule type" value="Genomic_DNA"/>
</dbReference>
<feature type="domain" description="Glycosyl transferase family 1" evidence="3">
    <location>
        <begin position="192"/>
        <end position="347"/>
    </location>
</feature>
<keyword evidence="1" id="KW-0328">Glycosyltransferase</keyword>
<dbReference type="RefSeq" id="WP_210028118.1">
    <property type="nucleotide sequence ID" value="NZ_JAGINU010000001.1"/>
</dbReference>
<evidence type="ECO:0000259" key="4">
    <source>
        <dbReference type="Pfam" id="PF13579"/>
    </source>
</evidence>
<dbReference type="PANTHER" id="PTHR12526">
    <property type="entry name" value="GLYCOSYLTRANSFERASE"/>
    <property type="match status" value="1"/>
</dbReference>
<keyword evidence="6" id="KW-1185">Reference proteome</keyword>
<evidence type="ECO:0000256" key="2">
    <source>
        <dbReference type="ARBA" id="ARBA00022679"/>
    </source>
</evidence>
<keyword evidence="2" id="KW-0808">Transferase</keyword>
<feature type="domain" description="Glycosyltransferase subfamily 4-like N-terminal" evidence="4">
    <location>
        <begin position="29"/>
        <end position="169"/>
    </location>
</feature>
<accession>A0ABS4VVH7</accession>
<name>A0ABS4VVH7_9PSEU</name>
<evidence type="ECO:0000259" key="3">
    <source>
        <dbReference type="Pfam" id="PF00534"/>
    </source>
</evidence>
<proteinExistence type="predicted"/>
<dbReference type="PANTHER" id="PTHR12526:SF510">
    <property type="entry name" value="D-INOSITOL 3-PHOSPHATE GLYCOSYLTRANSFERASE"/>
    <property type="match status" value="1"/>
</dbReference>
<dbReference type="Gene3D" id="3.40.50.2000">
    <property type="entry name" value="Glycogen Phosphorylase B"/>
    <property type="match status" value="2"/>
</dbReference>
<dbReference type="SUPFAM" id="SSF53756">
    <property type="entry name" value="UDP-Glycosyltransferase/glycogen phosphorylase"/>
    <property type="match status" value="1"/>
</dbReference>
<sequence>MHVTVVSSSLDPWTVPGRSDWCGRAGHLRQAVMMLDEAGIRSEAVVPGGADSVESGVPAHRVRVDPAGDPGATVEMLTRRLRALWRDGLPDVVHAHHWTAALAARQAAGSARLPLLLTVFASERESAGDRAAMQRAMKRDADRVLVTGSADHRALLGDGVVPERLDIRPIAVDVDVFRPDGPALRPVDHPRLVTIDGLDPGSGAGHAITALSGVPGAELLVAGGRPAGEPDPDRDRLFALATRHGVAGRVRFVGPVARADVPRLLRSADVVVCAAPKWSAGTAALEAMACGRAVVASSAGPQADVVVDQVSGLVVAPRDDRALLRAVRETLEHRCRREAFGIAGRNRAVAMYDRSAAGGALLAAHRVAAGMRSGESAAAS</sequence>
<dbReference type="InterPro" id="IPR001296">
    <property type="entry name" value="Glyco_trans_1"/>
</dbReference>
<evidence type="ECO:0000313" key="5">
    <source>
        <dbReference type="EMBL" id="MBP2367911.1"/>
    </source>
</evidence>
<evidence type="ECO:0000256" key="1">
    <source>
        <dbReference type="ARBA" id="ARBA00022676"/>
    </source>
</evidence>
<gene>
    <name evidence="5" type="ORF">JOF36_003607</name>
</gene>
<dbReference type="CDD" id="cd03801">
    <property type="entry name" value="GT4_PimA-like"/>
    <property type="match status" value="1"/>
</dbReference>
<comment type="caution">
    <text evidence="5">The sequence shown here is derived from an EMBL/GenBank/DDBJ whole genome shotgun (WGS) entry which is preliminary data.</text>
</comment>